<dbReference type="InterPro" id="IPR028098">
    <property type="entry name" value="Glyco_trans_4-like_N"/>
</dbReference>
<gene>
    <name evidence="2" type="ORF">U7230_10830</name>
</gene>
<organism evidence="2 3">
    <name type="scientific">Carboxydichorda subterranea</name>
    <dbReference type="NCBI Taxonomy" id="3109565"/>
    <lineage>
        <taxon>Bacteria</taxon>
        <taxon>Bacillati</taxon>
        <taxon>Bacillota</taxon>
        <taxon>Limnochordia</taxon>
        <taxon>Limnochordales</taxon>
        <taxon>Geochordaceae</taxon>
        <taxon>Carboxydichorda</taxon>
    </lineage>
</organism>
<dbReference type="Pfam" id="PF13692">
    <property type="entry name" value="Glyco_trans_1_4"/>
    <property type="match status" value="1"/>
</dbReference>
<keyword evidence="2" id="KW-0808">Transferase</keyword>
<dbReference type="EMBL" id="CP141615">
    <property type="protein sequence ID" value="WRP16583.1"/>
    <property type="molecule type" value="Genomic_DNA"/>
</dbReference>
<dbReference type="PANTHER" id="PTHR45947:SF13">
    <property type="entry name" value="TRANSFERASE"/>
    <property type="match status" value="1"/>
</dbReference>
<dbReference type="GO" id="GO:0016757">
    <property type="term" value="F:glycosyltransferase activity"/>
    <property type="evidence" value="ECO:0007669"/>
    <property type="project" value="UniProtKB-KW"/>
</dbReference>
<dbReference type="SUPFAM" id="SSF53756">
    <property type="entry name" value="UDP-Glycosyltransferase/glycogen phosphorylase"/>
    <property type="match status" value="1"/>
</dbReference>
<dbReference type="EC" id="2.4.-.-" evidence="2"/>
<evidence type="ECO:0000259" key="1">
    <source>
        <dbReference type="Pfam" id="PF13439"/>
    </source>
</evidence>
<keyword evidence="3" id="KW-1185">Reference proteome</keyword>
<feature type="domain" description="Glycosyltransferase subfamily 4-like N-terminal" evidence="1">
    <location>
        <begin position="20"/>
        <end position="187"/>
    </location>
</feature>
<reference evidence="2 3" key="1">
    <citation type="journal article" date="2024" name="Front. Microbiol.">
        <title>Novel thermophilic genera Geochorda gen. nov. and Carboxydochorda gen. nov. from the deep terrestrial subsurface reveal the ecophysiological diversity in the class Limnochordia.</title>
        <authorList>
            <person name="Karnachuk O.V."/>
            <person name="Lukina A.P."/>
            <person name="Avakyan M.R."/>
            <person name="Kadnikov V.V."/>
            <person name="Begmatov S."/>
            <person name="Beletsky A.V."/>
            <person name="Vlasova K.G."/>
            <person name="Novikov A.A."/>
            <person name="Shcherbakova V.A."/>
            <person name="Mardanov A.V."/>
            <person name="Ravin N.V."/>
        </authorList>
    </citation>
    <scope>NUCLEOTIDE SEQUENCE [LARGE SCALE GENOMIC DNA]</scope>
    <source>
        <strain evidence="2 3">L945</strain>
    </source>
</reference>
<protein>
    <submittedName>
        <fullName evidence="2">Glycosyltransferase family 4 protein</fullName>
        <ecNumber evidence="2">2.4.-.-</ecNumber>
    </submittedName>
</protein>
<keyword evidence="2" id="KW-0328">Glycosyltransferase</keyword>
<name>A0ABZ1BVA5_9FIRM</name>
<dbReference type="Gene3D" id="3.40.50.2000">
    <property type="entry name" value="Glycogen Phosphorylase B"/>
    <property type="match status" value="2"/>
</dbReference>
<sequence>MTARIPWPGRLVYVLPYLGIGGTEYHVLHLVRAIAWREPPRVVAPDGPLRPEFVAAGARMHLFDDLTGNWWVGMRTFRRALGEALAEGSGSAAPVAGTRASSIVHVHGAAELLWLAYRQARRQKAPARFLFTSHGYFGPGARTSYRLAAWILRRLRVPVIAVSQEEARRLQKAGLPPGQLRVVHNGVPDPLQQPAPAWPFGDGRPRVLFVGRLAEQKGVRQLLEAFEQVSPAAPGARLVIVGAGPLEAELRERIRRSESLRTRVELAGPVPGAARLMAHADVVCMPSLDEALSLVGIEALACGRALVASRAGGTGELIEDGTSGVLVPPGDVTALARALERVLADPGLRERLGEGARRRYETAFTVEAMAAKTAAIYAGSESRPGDGRAWR</sequence>
<dbReference type="CDD" id="cd03801">
    <property type="entry name" value="GT4_PimA-like"/>
    <property type="match status" value="1"/>
</dbReference>
<dbReference type="RefSeq" id="WP_324715856.1">
    <property type="nucleotide sequence ID" value="NZ_CP141615.1"/>
</dbReference>
<accession>A0ABZ1BVA5</accession>
<evidence type="ECO:0000313" key="2">
    <source>
        <dbReference type="EMBL" id="WRP16583.1"/>
    </source>
</evidence>
<dbReference type="PANTHER" id="PTHR45947">
    <property type="entry name" value="SULFOQUINOVOSYL TRANSFERASE SQD2"/>
    <property type="match status" value="1"/>
</dbReference>
<dbReference type="InterPro" id="IPR050194">
    <property type="entry name" value="Glycosyltransferase_grp1"/>
</dbReference>
<proteinExistence type="predicted"/>
<evidence type="ECO:0000313" key="3">
    <source>
        <dbReference type="Proteomes" id="UP001332192"/>
    </source>
</evidence>
<dbReference type="Pfam" id="PF13439">
    <property type="entry name" value="Glyco_transf_4"/>
    <property type="match status" value="1"/>
</dbReference>
<dbReference type="Proteomes" id="UP001332192">
    <property type="component" value="Chromosome"/>
</dbReference>